<gene>
    <name evidence="2" type="ORF">BTO11_13870</name>
</gene>
<dbReference type="InterPro" id="IPR018642">
    <property type="entry name" value="DUF2066"/>
</dbReference>
<feature type="region of interest" description="Disordered" evidence="1">
    <location>
        <begin position="387"/>
        <end position="409"/>
    </location>
</feature>
<evidence type="ECO:0000313" key="2">
    <source>
        <dbReference type="EMBL" id="PQJ54624.1"/>
    </source>
</evidence>
<name>A0A2S7UX98_9GAMM</name>
<evidence type="ECO:0000313" key="3">
    <source>
        <dbReference type="Proteomes" id="UP000239007"/>
    </source>
</evidence>
<feature type="compositionally biased region" description="Polar residues" evidence="1">
    <location>
        <begin position="387"/>
        <end position="407"/>
    </location>
</feature>
<comment type="caution">
    <text evidence="2">The sequence shown here is derived from an EMBL/GenBank/DDBJ whole genome shotgun (WGS) entry which is preliminary data.</text>
</comment>
<evidence type="ECO:0000256" key="1">
    <source>
        <dbReference type="SAM" id="MobiDB-lite"/>
    </source>
</evidence>
<dbReference type="Proteomes" id="UP000239007">
    <property type="component" value="Unassembled WGS sequence"/>
</dbReference>
<protein>
    <recommendedName>
        <fullName evidence="4">DUF2066 domain-containing protein</fullName>
    </recommendedName>
</protein>
<dbReference type="Pfam" id="PF09839">
    <property type="entry name" value="DUF2066"/>
    <property type="match status" value="1"/>
</dbReference>
<dbReference type="AlphaFoldDB" id="A0A2S7UX98"/>
<reference evidence="2 3" key="1">
    <citation type="submission" date="2016-12" db="EMBL/GenBank/DDBJ databases">
        <title>Diversity of luminous bacteria.</title>
        <authorList>
            <person name="Yoshizawa S."/>
            <person name="Kogure K."/>
        </authorList>
    </citation>
    <scope>NUCLEOTIDE SEQUENCE [LARGE SCALE GENOMIC DNA]</scope>
    <source>
        <strain evidence="2 3">SA4-48</strain>
    </source>
</reference>
<sequence>MLLVMIRKIALNTVKFVKYIRLLILIMTLPSLLFGSAAFAVEVTNLYTGKILVNDKTQKTRVKAHRWAIEQVLSKVTGNQKILENPVIQREVKYKSANYIKSFAFKTDDQDRTFLVDQFYQTKIDDLIKSVGGSLWGRRRPNTLVWLVIEEGVNRSIVELEQYPQLSEVLNQSSDDRGIPLLLPLMDTIDKEAIYSSDIWARFEAPVNAASKRYNVDNYIMARMRYVNSTKGTEYQQGWLLQFQLMKENKPLLIGEFNGDQFSVVRQMVNNIGDYYASEYAIDSEQTGADSLELTLENVPNVVALTRAEKYLKSLPPVADVQLLQVHKHQVKFLLNLSGEGGDVIRALALLPEFEKLKDPDQPVTSLSIDEQLKSLEYLDDTNTAEANSGVLSNTDPLVTTPVSSDPLSGDALSDAPLLDVDTETKVEVKKKTIYLNYKWLGK</sequence>
<proteinExistence type="predicted"/>
<evidence type="ECO:0008006" key="4">
    <source>
        <dbReference type="Google" id="ProtNLM"/>
    </source>
</evidence>
<accession>A0A2S7UX98</accession>
<dbReference type="EMBL" id="MSCH01000003">
    <property type="protein sequence ID" value="PQJ54624.1"/>
    <property type="molecule type" value="Genomic_DNA"/>
</dbReference>
<organism evidence="2 3">
    <name type="scientific">Psychrosphaera saromensis</name>
    <dbReference type="NCBI Taxonomy" id="716813"/>
    <lineage>
        <taxon>Bacteria</taxon>
        <taxon>Pseudomonadati</taxon>
        <taxon>Pseudomonadota</taxon>
        <taxon>Gammaproteobacteria</taxon>
        <taxon>Alteromonadales</taxon>
        <taxon>Pseudoalteromonadaceae</taxon>
        <taxon>Psychrosphaera</taxon>
    </lineage>
</organism>
<keyword evidence="3" id="KW-1185">Reference proteome</keyword>